<accession>A0A9P4R696</accession>
<dbReference type="GO" id="GO:0020037">
    <property type="term" value="F:heme binding"/>
    <property type="evidence" value="ECO:0007669"/>
    <property type="project" value="InterPro"/>
</dbReference>
<organism evidence="4 5">
    <name type="scientific">Polyplosphaeria fusca</name>
    <dbReference type="NCBI Taxonomy" id="682080"/>
    <lineage>
        <taxon>Eukaryota</taxon>
        <taxon>Fungi</taxon>
        <taxon>Dikarya</taxon>
        <taxon>Ascomycota</taxon>
        <taxon>Pezizomycotina</taxon>
        <taxon>Dothideomycetes</taxon>
        <taxon>Pleosporomycetidae</taxon>
        <taxon>Pleosporales</taxon>
        <taxon>Tetraplosphaeriaceae</taxon>
        <taxon>Polyplosphaeria</taxon>
    </lineage>
</organism>
<keyword evidence="3" id="KW-0812">Transmembrane</keyword>
<gene>
    <name evidence="4" type="ORF">EJ04DRAFT_572380</name>
</gene>
<evidence type="ECO:0000313" key="4">
    <source>
        <dbReference type="EMBL" id="KAF2740058.1"/>
    </source>
</evidence>
<name>A0A9P4R696_9PLEO</name>
<dbReference type="PRINTS" id="PR00463">
    <property type="entry name" value="EP450I"/>
</dbReference>
<dbReference type="PRINTS" id="PR00385">
    <property type="entry name" value="P450"/>
</dbReference>
<dbReference type="SUPFAM" id="SSF48264">
    <property type="entry name" value="Cytochrome P450"/>
    <property type="match status" value="1"/>
</dbReference>
<feature type="transmembrane region" description="Helical" evidence="3">
    <location>
        <begin position="33"/>
        <end position="57"/>
    </location>
</feature>
<comment type="similarity">
    <text evidence="1">Belongs to the cytochrome P450 family.</text>
</comment>
<dbReference type="OrthoDB" id="1470350at2759"/>
<dbReference type="AlphaFoldDB" id="A0A9P4R696"/>
<dbReference type="InterPro" id="IPR036396">
    <property type="entry name" value="Cyt_P450_sf"/>
</dbReference>
<comment type="caution">
    <text evidence="4">The sequence shown here is derived from an EMBL/GenBank/DDBJ whole genome shotgun (WGS) entry which is preliminary data.</text>
</comment>
<sequence>MMEGPGPVHLVLLSLLESIISLYVFLPSRTLSGLFLIFATINFSAYVLYHLIIYPFFRNPLRHLPKPPHGFYPIAGHGFKMFQRPPGSSELAMIKDTPNDGLVFFHSFFHEGRLILTSPSALAEVLVHKSYDFEKPIWVRAFLEKFLGHGLLTTEGEEHKYQRKQIMPAFSFRHIKELYPIFWTKSIELCEVIKKELLDKPDKVLEFNHFTQQATLDIIGLAGLGRDIASLRNADDLLIKNYEEILEPTAEKGVYFVLHLLFPAWVIKALPWKLNERVRVTTGEIKRICREFLLEKKARMKLESEEQVDILSILLRSNNFSDDGLIDQLLTFLAAGHETTSSALTWASHLLATHPTAQSRLRAEIHAHIPDPKLMSSPSFDAASLLESLPFLNAVCNETLRLYPSIPVSSRVASRDTSINGHFVPKGTMSIVVPWAINRSPTLWGPNADQFVPERWLDAAAGDKANYMGGAESNYAFLTFLHGPRSCIGEKFARGELRALLAAFVGCFEFEMEVPGKEVRAGGTITSKPIDGMRLRLRTVEWVGEGAGT</sequence>
<dbReference type="GO" id="GO:0004497">
    <property type="term" value="F:monooxygenase activity"/>
    <property type="evidence" value="ECO:0007669"/>
    <property type="project" value="InterPro"/>
</dbReference>
<dbReference type="PANTHER" id="PTHR24305">
    <property type="entry name" value="CYTOCHROME P450"/>
    <property type="match status" value="1"/>
</dbReference>
<dbReference type="GO" id="GO:0016705">
    <property type="term" value="F:oxidoreductase activity, acting on paired donors, with incorporation or reduction of molecular oxygen"/>
    <property type="evidence" value="ECO:0007669"/>
    <property type="project" value="InterPro"/>
</dbReference>
<dbReference type="CDD" id="cd11069">
    <property type="entry name" value="CYP_FUM15-like"/>
    <property type="match status" value="1"/>
</dbReference>
<feature type="binding site" description="axial binding residue" evidence="2">
    <location>
        <position position="487"/>
    </location>
    <ligand>
        <name>heme</name>
        <dbReference type="ChEBI" id="CHEBI:30413"/>
    </ligand>
    <ligandPart>
        <name>Fe</name>
        <dbReference type="ChEBI" id="CHEBI:18248"/>
    </ligandPart>
</feature>
<evidence type="ECO:0000256" key="1">
    <source>
        <dbReference type="ARBA" id="ARBA00010617"/>
    </source>
</evidence>
<keyword evidence="2" id="KW-0349">Heme</keyword>
<feature type="transmembrane region" description="Helical" evidence="3">
    <location>
        <begin position="6"/>
        <end position="26"/>
    </location>
</feature>
<proteinExistence type="inferred from homology"/>
<evidence type="ECO:0000256" key="3">
    <source>
        <dbReference type="SAM" id="Phobius"/>
    </source>
</evidence>
<evidence type="ECO:0000256" key="2">
    <source>
        <dbReference type="PIRSR" id="PIRSR602401-1"/>
    </source>
</evidence>
<dbReference type="FunFam" id="1.10.630.10:FF:000051">
    <property type="entry name" value="Cytochrome P450 monooxygenase (Fum15)"/>
    <property type="match status" value="1"/>
</dbReference>
<dbReference type="EMBL" id="ML996101">
    <property type="protein sequence ID" value="KAF2740058.1"/>
    <property type="molecule type" value="Genomic_DNA"/>
</dbReference>
<evidence type="ECO:0000313" key="5">
    <source>
        <dbReference type="Proteomes" id="UP000799444"/>
    </source>
</evidence>
<dbReference type="InterPro" id="IPR002401">
    <property type="entry name" value="Cyt_P450_E_grp-I"/>
</dbReference>
<dbReference type="Pfam" id="PF00067">
    <property type="entry name" value="p450"/>
    <property type="match status" value="1"/>
</dbReference>
<keyword evidence="5" id="KW-1185">Reference proteome</keyword>
<dbReference type="Proteomes" id="UP000799444">
    <property type="component" value="Unassembled WGS sequence"/>
</dbReference>
<dbReference type="InterPro" id="IPR050121">
    <property type="entry name" value="Cytochrome_P450_monoxygenase"/>
</dbReference>
<protein>
    <submittedName>
        <fullName evidence="4">Cytochrome P450 3A4</fullName>
    </submittedName>
</protein>
<keyword evidence="2" id="KW-0479">Metal-binding</keyword>
<dbReference type="Gene3D" id="1.10.630.10">
    <property type="entry name" value="Cytochrome P450"/>
    <property type="match status" value="1"/>
</dbReference>
<keyword evidence="3" id="KW-0472">Membrane</keyword>
<keyword evidence="2" id="KW-0408">Iron</keyword>
<dbReference type="InterPro" id="IPR001128">
    <property type="entry name" value="Cyt_P450"/>
</dbReference>
<dbReference type="PANTHER" id="PTHR24305:SF166">
    <property type="entry name" value="CYTOCHROME P450 12A4, MITOCHONDRIAL-RELATED"/>
    <property type="match status" value="1"/>
</dbReference>
<keyword evidence="3" id="KW-1133">Transmembrane helix</keyword>
<dbReference type="GO" id="GO:0005506">
    <property type="term" value="F:iron ion binding"/>
    <property type="evidence" value="ECO:0007669"/>
    <property type="project" value="InterPro"/>
</dbReference>
<comment type="cofactor">
    <cofactor evidence="2">
        <name>heme</name>
        <dbReference type="ChEBI" id="CHEBI:30413"/>
    </cofactor>
</comment>
<reference evidence="4" key="1">
    <citation type="journal article" date="2020" name="Stud. Mycol.">
        <title>101 Dothideomycetes genomes: a test case for predicting lifestyles and emergence of pathogens.</title>
        <authorList>
            <person name="Haridas S."/>
            <person name="Albert R."/>
            <person name="Binder M."/>
            <person name="Bloem J."/>
            <person name="Labutti K."/>
            <person name="Salamov A."/>
            <person name="Andreopoulos B."/>
            <person name="Baker S."/>
            <person name="Barry K."/>
            <person name="Bills G."/>
            <person name="Bluhm B."/>
            <person name="Cannon C."/>
            <person name="Castanera R."/>
            <person name="Culley D."/>
            <person name="Daum C."/>
            <person name="Ezra D."/>
            <person name="Gonzalez J."/>
            <person name="Henrissat B."/>
            <person name="Kuo A."/>
            <person name="Liang C."/>
            <person name="Lipzen A."/>
            <person name="Lutzoni F."/>
            <person name="Magnuson J."/>
            <person name="Mondo S."/>
            <person name="Nolan M."/>
            <person name="Ohm R."/>
            <person name="Pangilinan J."/>
            <person name="Park H.-J."/>
            <person name="Ramirez L."/>
            <person name="Alfaro M."/>
            <person name="Sun H."/>
            <person name="Tritt A."/>
            <person name="Yoshinaga Y."/>
            <person name="Zwiers L.-H."/>
            <person name="Turgeon B."/>
            <person name="Goodwin S."/>
            <person name="Spatafora J."/>
            <person name="Crous P."/>
            <person name="Grigoriev I."/>
        </authorList>
    </citation>
    <scope>NUCLEOTIDE SEQUENCE</scope>
    <source>
        <strain evidence="4">CBS 125425</strain>
    </source>
</reference>